<dbReference type="PANTHER" id="PTHR43194">
    <property type="entry name" value="HYDROLASE ALPHA/BETA FOLD FAMILY"/>
    <property type="match status" value="1"/>
</dbReference>
<dbReference type="EMBL" id="JAGINU010000001">
    <property type="protein sequence ID" value="MBP2365379.1"/>
    <property type="molecule type" value="Genomic_DNA"/>
</dbReference>
<name>A0ABS4VP83_9PSEU</name>
<gene>
    <name evidence="2" type="ORF">JOF36_001075</name>
</gene>
<dbReference type="InterPro" id="IPR050228">
    <property type="entry name" value="Carboxylesterase_BioH"/>
</dbReference>
<proteinExistence type="predicted"/>
<dbReference type="PANTHER" id="PTHR43194:SF2">
    <property type="entry name" value="PEROXISOMAL MEMBRANE PROTEIN LPX1"/>
    <property type="match status" value="1"/>
</dbReference>
<dbReference type="SUPFAM" id="SSF53474">
    <property type="entry name" value="alpha/beta-Hydrolases"/>
    <property type="match status" value="1"/>
</dbReference>
<keyword evidence="3" id="KW-1185">Reference proteome</keyword>
<dbReference type="Pfam" id="PF12697">
    <property type="entry name" value="Abhydrolase_6"/>
    <property type="match status" value="1"/>
</dbReference>
<protein>
    <submittedName>
        <fullName evidence="2">Pimeloyl-ACP methyl ester carboxylesterase</fullName>
    </submittedName>
</protein>
<accession>A0ABS4VP83</accession>
<evidence type="ECO:0000313" key="3">
    <source>
        <dbReference type="Proteomes" id="UP001519295"/>
    </source>
</evidence>
<evidence type="ECO:0000313" key="2">
    <source>
        <dbReference type="EMBL" id="MBP2365379.1"/>
    </source>
</evidence>
<sequence length="274" mass="28514">MEIDDRTLALPGTSLSYHVSRPSAPGTPVVLLHPWFGCRQFWTSTMEHLADRPCYAVDLYSPAGGDWTAVAGPTGLAGAVRAMLDAEGLERVDVVGNSVGGIVSQVLASSVPDRVRRLVLVGTGANTRGALPGFAAAVDRWIAAVQNGDTASRAAVEDTVGLLFTGRPDAATWETYVQAVLRTDPAYLAAVLGAARELDLVPRLADITAPTLVVRGTEDQARGAEHSAVLASGIPDARSVEMPGAGHSPMVDHPAEFAELVAAHLGDRAPAGAR</sequence>
<dbReference type="PRINTS" id="PR00111">
    <property type="entry name" value="ABHYDROLASE"/>
</dbReference>
<dbReference type="InterPro" id="IPR000073">
    <property type="entry name" value="AB_hydrolase_1"/>
</dbReference>
<dbReference type="RefSeq" id="WP_210025296.1">
    <property type="nucleotide sequence ID" value="NZ_JAGINU010000001.1"/>
</dbReference>
<dbReference type="Gene3D" id="3.40.50.1820">
    <property type="entry name" value="alpha/beta hydrolase"/>
    <property type="match status" value="1"/>
</dbReference>
<comment type="caution">
    <text evidence="2">The sequence shown here is derived from an EMBL/GenBank/DDBJ whole genome shotgun (WGS) entry which is preliminary data.</text>
</comment>
<organism evidence="2 3">
    <name type="scientific">Pseudonocardia parietis</name>
    <dbReference type="NCBI Taxonomy" id="570936"/>
    <lineage>
        <taxon>Bacteria</taxon>
        <taxon>Bacillati</taxon>
        <taxon>Actinomycetota</taxon>
        <taxon>Actinomycetes</taxon>
        <taxon>Pseudonocardiales</taxon>
        <taxon>Pseudonocardiaceae</taxon>
        <taxon>Pseudonocardia</taxon>
    </lineage>
</organism>
<evidence type="ECO:0000259" key="1">
    <source>
        <dbReference type="Pfam" id="PF12697"/>
    </source>
</evidence>
<feature type="domain" description="AB hydrolase-1" evidence="1">
    <location>
        <begin position="29"/>
        <end position="259"/>
    </location>
</feature>
<dbReference type="InterPro" id="IPR029058">
    <property type="entry name" value="AB_hydrolase_fold"/>
</dbReference>
<dbReference type="Proteomes" id="UP001519295">
    <property type="component" value="Unassembled WGS sequence"/>
</dbReference>
<reference evidence="2 3" key="1">
    <citation type="submission" date="2021-03" db="EMBL/GenBank/DDBJ databases">
        <title>Sequencing the genomes of 1000 actinobacteria strains.</title>
        <authorList>
            <person name="Klenk H.-P."/>
        </authorList>
    </citation>
    <scope>NUCLEOTIDE SEQUENCE [LARGE SCALE GENOMIC DNA]</scope>
    <source>
        <strain evidence="2 3">DSM 45256</strain>
    </source>
</reference>